<sequence>MPLYGAATPAFGATFGMRYEPSLCGVAFGPAAITAAGLLGDWSTMMLLIIRGSESWMLLGR</sequence>
<gene>
    <name evidence="1" type="ORF">UFOPK3099_01450</name>
    <name evidence="2" type="ORF">UFOPK3267_00545</name>
</gene>
<reference evidence="1" key="1">
    <citation type="submission" date="2020-05" db="EMBL/GenBank/DDBJ databases">
        <authorList>
            <person name="Chiriac C."/>
            <person name="Salcher M."/>
            <person name="Ghai R."/>
            <person name="Kavagutti S V."/>
        </authorList>
    </citation>
    <scope>NUCLEOTIDE SEQUENCE</scope>
</reference>
<dbReference type="EMBL" id="CAFBIY010000019">
    <property type="protein sequence ID" value="CAB4847738.1"/>
    <property type="molecule type" value="Genomic_DNA"/>
</dbReference>
<protein>
    <submittedName>
        <fullName evidence="1">Unannotated protein</fullName>
    </submittedName>
</protein>
<dbReference type="AlphaFoldDB" id="A0A6J6ZSP9"/>
<accession>A0A6J6ZSP9</accession>
<dbReference type="EMBL" id="CAFAAV010000105">
    <property type="protein sequence ID" value="CAB4822177.1"/>
    <property type="molecule type" value="Genomic_DNA"/>
</dbReference>
<proteinExistence type="predicted"/>
<name>A0A6J6ZSP9_9ZZZZ</name>
<evidence type="ECO:0000313" key="1">
    <source>
        <dbReference type="EMBL" id="CAB4822177.1"/>
    </source>
</evidence>
<evidence type="ECO:0000313" key="2">
    <source>
        <dbReference type="EMBL" id="CAB4847738.1"/>
    </source>
</evidence>
<organism evidence="1">
    <name type="scientific">freshwater metagenome</name>
    <dbReference type="NCBI Taxonomy" id="449393"/>
    <lineage>
        <taxon>unclassified sequences</taxon>
        <taxon>metagenomes</taxon>
        <taxon>ecological metagenomes</taxon>
    </lineage>
</organism>